<evidence type="ECO:0000313" key="1">
    <source>
        <dbReference type="EMBL" id="KKL57465.1"/>
    </source>
</evidence>
<name>A0A0F9FJM8_9ZZZZ</name>
<dbReference type="AlphaFoldDB" id="A0A0F9FJM8"/>
<gene>
    <name evidence="1" type="ORF">LCGC14_2235140</name>
</gene>
<organism evidence="1">
    <name type="scientific">marine sediment metagenome</name>
    <dbReference type="NCBI Taxonomy" id="412755"/>
    <lineage>
        <taxon>unclassified sequences</taxon>
        <taxon>metagenomes</taxon>
        <taxon>ecological metagenomes</taxon>
    </lineage>
</organism>
<sequence length="153" mass="16092">MVTQVVTKPVFGASGHPTKHNLPYYTSIVIDYSTQTHTSSDVIEAITIPANTMVIACGIDVLTLDAGTGKLDLVDSVHSNTYVAAATLAATGQMLHSNAIGALGSTEVFVSYDATDTLDVTNSVAVLTTGVVRVWAIMCDYTDPVETQRVTIA</sequence>
<protein>
    <submittedName>
        <fullName evidence="1">Uncharacterized protein</fullName>
    </submittedName>
</protein>
<accession>A0A0F9FJM8</accession>
<comment type="caution">
    <text evidence="1">The sequence shown here is derived from an EMBL/GenBank/DDBJ whole genome shotgun (WGS) entry which is preliminary data.</text>
</comment>
<reference evidence="1" key="1">
    <citation type="journal article" date="2015" name="Nature">
        <title>Complex archaea that bridge the gap between prokaryotes and eukaryotes.</title>
        <authorList>
            <person name="Spang A."/>
            <person name="Saw J.H."/>
            <person name="Jorgensen S.L."/>
            <person name="Zaremba-Niedzwiedzka K."/>
            <person name="Martijn J."/>
            <person name="Lind A.E."/>
            <person name="van Eijk R."/>
            <person name="Schleper C."/>
            <person name="Guy L."/>
            <person name="Ettema T.J."/>
        </authorList>
    </citation>
    <scope>NUCLEOTIDE SEQUENCE</scope>
</reference>
<proteinExistence type="predicted"/>
<dbReference type="EMBL" id="LAZR01030157">
    <property type="protein sequence ID" value="KKL57465.1"/>
    <property type="molecule type" value="Genomic_DNA"/>
</dbReference>